<gene>
    <name evidence="4" type="ORF">SAMN04487955_107138</name>
</gene>
<dbReference type="PANTHER" id="PTHR30566:SF25">
    <property type="entry name" value="INNER MEMBRANE PROTEIN"/>
    <property type="match status" value="1"/>
</dbReference>
<keyword evidence="5" id="KW-1185">Reference proteome</keyword>
<keyword evidence="2" id="KW-0812">Transmembrane</keyword>
<dbReference type="GO" id="GO:0016020">
    <property type="term" value="C:membrane"/>
    <property type="evidence" value="ECO:0007669"/>
    <property type="project" value="InterPro"/>
</dbReference>
<name>A0A1I7IMB4_9GAMM</name>
<evidence type="ECO:0000256" key="2">
    <source>
        <dbReference type="SAM" id="Phobius"/>
    </source>
</evidence>
<dbReference type="SUPFAM" id="SSF50182">
    <property type="entry name" value="Sm-like ribonucleoproteins"/>
    <property type="match status" value="1"/>
</dbReference>
<dbReference type="EMBL" id="FPBP01000007">
    <property type="protein sequence ID" value="SFU74081.1"/>
    <property type="molecule type" value="Genomic_DNA"/>
</dbReference>
<dbReference type="GO" id="GO:0008381">
    <property type="term" value="F:mechanosensitive monoatomic ion channel activity"/>
    <property type="evidence" value="ECO:0007669"/>
    <property type="project" value="UniProtKB-ARBA"/>
</dbReference>
<dbReference type="Gene3D" id="1.10.287.1260">
    <property type="match status" value="1"/>
</dbReference>
<feature type="transmembrane region" description="Helical" evidence="2">
    <location>
        <begin position="354"/>
        <end position="374"/>
    </location>
</feature>
<dbReference type="STRING" id="463301.SAMN04487955_107138"/>
<feature type="transmembrane region" description="Helical" evidence="2">
    <location>
        <begin position="229"/>
        <end position="255"/>
    </location>
</feature>
<evidence type="ECO:0000313" key="5">
    <source>
        <dbReference type="Proteomes" id="UP000198693"/>
    </source>
</evidence>
<proteinExistence type="predicted"/>
<dbReference type="PANTHER" id="PTHR30566">
    <property type="entry name" value="YNAI-RELATED MECHANOSENSITIVE ION CHANNEL"/>
    <property type="match status" value="1"/>
</dbReference>
<dbReference type="Proteomes" id="UP000198693">
    <property type="component" value="Unassembled WGS sequence"/>
</dbReference>
<evidence type="ECO:0000313" key="4">
    <source>
        <dbReference type="EMBL" id="SFU74081.1"/>
    </source>
</evidence>
<feature type="transmembrane region" description="Helical" evidence="2">
    <location>
        <begin position="301"/>
        <end position="323"/>
    </location>
</feature>
<dbReference type="Pfam" id="PF00924">
    <property type="entry name" value="MS_channel_2nd"/>
    <property type="match status" value="1"/>
</dbReference>
<protein>
    <submittedName>
        <fullName evidence="4">Small-conductance mechanosensitive channel</fullName>
    </submittedName>
</protein>
<dbReference type="InterPro" id="IPR010920">
    <property type="entry name" value="LSM_dom_sf"/>
</dbReference>
<evidence type="ECO:0000256" key="1">
    <source>
        <dbReference type="SAM" id="MobiDB-lite"/>
    </source>
</evidence>
<feature type="domain" description="Mechanosensitive ion channel MscS" evidence="3">
    <location>
        <begin position="403"/>
        <end position="469"/>
    </location>
</feature>
<keyword evidence="2" id="KW-1133">Transmembrane helix</keyword>
<organism evidence="4 5">
    <name type="scientific">Halomonas korlensis</name>
    <dbReference type="NCBI Taxonomy" id="463301"/>
    <lineage>
        <taxon>Bacteria</taxon>
        <taxon>Pseudomonadati</taxon>
        <taxon>Pseudomonadota</taxon>
        <taxon>Gammaproteobacteria</taxon>
        <taxon>Oceanospirillales</taxon>
        <taxon>Halomonadaceae</taxon>
        <taxon>Halomonas</taxon>
    </lineage>
</organism>
<dbReference type="InterPro" id="IPR006685">
    <property type="entry name" value="MscS_channel_2nd"/>
</dbReference>
<sequence>MWNSDLTHHKNGKTRMKLISSWLLLAVMAMTLAFSSVCIAQSEDEDEDEESQQWFSIDTLNEGLGDVPEDLSRLTPRDAIRSFMELTENKEFGAAAHVLNLSNLSPEEQKSRGSLLARQLSSVLRRGEWLDLSDLSGRPDAVIEDPSGQNPQAGEPQRNLQLASLDVDGETYDIRLARYRVDDEDEDAVWLVSPESISSIPLLYEEYGPSWLESHIPERFHASYGMLKIWEWIAIPVFLLAIGLVGWGVHFLVGLASQWLPSGLPSIFVSQIKVSMALVVMSLVAQSLLDYAVSFSAVATTFFHILLITIMAWGVGTIALRLVDTFMLKMTRRLIGEIDDTKPRDERKLLTTLYALRRGIILVMVVAVAIYVLGQIELFETLGVTLLASASVLTVLVGIAGQTVLSNILSSFQVSLAKPIRVGDLVIFEGHWSYVEGIFYTFIRLRTWDERRLNVPVTYFLSKPFENLSVKSAKMYRCMVLTLHLSADVACLREKFKEFAEAEENVIEHHKLLCYVTGQTEMAQQISFYLMTSEPMSGWAAEMNVREKMLAFIRDNHPEWWPRDVVVFGRHDVALGEKPADRSVTRPATVTDSPKPGPSAS</sequence>
<feature type="transmembrane region" description="Helical" evidence="2">
    <location>
        <begin position="386"/>
        <end position="409"/>
    </location>
</feature>
<evidence type="ECO:0000259" key="3">
    <source>
        <dbReference type="Pfam" id="PF00924"/>
    </source>
</evidence>
<dbReference type="AlphaFoldDB" id="A0A1I7IMB4"/>
<accession>A0A1I7IMB4</accession>
<keyword evidence="2" id="KW-0472">Membrane</keyword>
<feature type="region of interest" description="Disordered" evidence="1">
    <location>
        <begin position="578"/>
        <end position="601"/>
    </location>
</feature>
<reference evidence="5" key="1">
    <citation type="submission" date="2016-10" db="EMBL/GenBank/DDBJ databases">
        <authorList>
            <person name="Varghese N."/>
            <person name="Submissions S."/>
        </authorList>
    </citation>
    <scope>NUCLEOTIDE SEQUENCE [LARGE SCALE GENOMIC DNA]</scope>
    <source>
        <strain evidence="5">CGMCC 1.6981</strain>
    </source>
</reference>